<sequence length="14" mass="1615">MSQLPTTAKKKPRE</sequence>
<evidence type="ECO:0000313" key="1">
    <source>
        <dbReference type="EMBL" id="CBL57186.1"/>
    </source>
</evidence>
<gene>
    <name evidence="1" type="ordered locus">PFREUD_16750</name>
</gene>
<keyword evidence="2" id="KW-1185">Reference proteome</keyword>
<dbReference type="Proteomes" id="UP000000936">
    <property type="component" value="Chromosome"/>
</dbReference>
<accession>D7GF75</accession>
<evidence type="ECO:0000313" key="2">
    <source>
        <dbReference type="Proteomes" id="UP000000936"/>
    </source>
</evidence>
<proteinExistence type="predicted"/>
<dbReference type="KEGG" id="pfr:PFREUD_16750"/>
<protein>
    <submittedName>
        <fullName evidence="1">Uncharacterized protein</fullName>
    </submittedName>
</protein>
<organism evidence="1 2">
    <name type="scientific">Propionibacterium freudenreichii subsp. shermanii (strain ATCC 9614 / DSM 4902 / CIP 103027 / NCIMB 8099 / CIRM-BIA1)</name>
    <dbReference type="NCBI Taxonomy" id="754252"/>
    <lineage>
        <taxon>Bacteria</taxon>
        <taxon>Bacillati</taxon>
        <taxon>Actinomycetota</taxon>
        <taxon>Actinomycetes</taxon>
        <taxon>Propionibacteriales</taxon>
        <taxon>Propionibacteriaceae</taxon>
        <taxon>Propionibacterium</taxon>
    </lineage>
</organism>
<name>D7GF75_PROFC</name>
<dbReference type="HOGENOM" id="CLU_3434941_0_0_11"/>
<reference evidence="1 2" key="1">
    <citation type="journal article" date="2010" name="PLoS ONE">
        <title>The complete genome of Propionibacterium freudenreichii CIRM-BIA1, a hardy actinobacterium with food and probiotic applications.</title>
        <authorList>
            <person name="Falentin H."/>
            <person name="Deutsch S.M."/>
            <person name="Jan G."/>
            <person name="Loux V."/>
            <person name="Thierry A."/>
            <person name="Parayre S."/>
            <person name="Maillard M.B."/>
            <person name="Dherbecourt J."/>
            <person name="Cousin F.J."/>
            <person name="Jardin J."/>
            <person name="Siguier P."/>
            <person name="Couloux A."/>
            <person name="Barbe V."/>
            <person name="Vacherie B."/>
            <person name="Wincker P."/>
            <person name="Gibrat J.F."/>
            <person name="Gaillardin C."/>
            <person name="Lortal S."/>
        </authorList>
    </citation>
    <scope>NUCLEOTIDE SEQUENCE [LARGE SCALE GENOMIC DNA]</scope>
    <source>
        <strain evidence="2">ATCC 9614 / DSM 4902 / CIP 103027 / NCIMB 8099 / CIRM-BIA1</strain>
    </source>
</reference>
<dbReference type="EMBL" id="FN806773">
    <property type="protein sequence ID" value="CBL57186.1"/>
    <property type="molecule type" value="Genomic_DNA"/>
</dbReference>